<keyword evidence="2" id="KW-0802">TPR repeat</keyword>
<dbReference type="InterPro" id="IPR011990">
    <property type="entry name" value="TPR-like_helical_dom_sf"/>
</dbReference>
<dbReference type="Pfam" id="PF13181">
    <property type="entry name" value="TPR_8"/>
    <property type="match status" value="1"/>
</dbReference>
<dbReference type="PANTHER" id="PTHR44858:SF1">
    <property type="entry name" value="UDP-N-ACETYLGLUCOSAMINE--PEPTIDE N-ACETYLGLUCOSAMINYLTRANSFERASE SPINDLY-RELATED"/>
    <property type="match status" value="1"/>
</dbReference>
<dbReference type="Pfam" id="PF14559">
    <property type="entry name" value="TPR_19"/>
    <property type="match status" value="1"/>
</dbReference>
<keyword evidence="1" id="KW-0677">Repeat</keyword>
<dbReference type="EMBL" id="AUZX01006215">
    <property type="protein sequence ID" value="EQD64741.1"/>
    <property type="molecule type" value="Genomic_DNA"/>
</dbReference>
<evidence type="ECO:0000256" key="1">
    <source>
        <dbReference type="ARBA" id="ARBA00022737"/>
    </source>
</evidence>
<reference evidence="3" key="1">
    <citation type="submission" date="2013-08" db="EMBL/GenBank/DDBJ databases">
        <authorList>
            <person name="Mendez C."/>
            <person name="Richter M."/>
            <person name="Ferrer M."/>
            <person name="Sanchez J."/>
        </authorList>
    </citation>
    <scope>NUCLEOTIDE SEQUENCE</scope>
</reference>
<evidence type="ECO:0000256" key="2">
    <source>
        <dbReference type="ARBA" id="ARBA00022803"/>
    </source>
</evidence>
<name>T1AVU8_9ZZZZ</name>
<dbReference type="SMART" id="SM00028">
    <property type="entry name" value="TPR"/>
    <property type="match status" value="3"/>
</dbReference>
<dbReference type="Pfam" id="PF13432">
    <property type="entry name" value="TPR_16"/>
    <property type="match status" value="1"/>
</dbReference>
<reference evidence="3" key="2">
    <citation type="journal article" date="2014" name="ISME J.">
        <title>Microbial stratification in low pH oxic and suboxic macroscopic growths along an acid mine drainage.</title>
        <authorList>
            <person name="Mendez-Garcia C."/>
            <person name="Mesa V."/>
            <person name="Sprenger R.R."/>
            <person name="Richter M."/>
            <person name="Diez M.S."/>
            <person name="Solano J."/>
            <person name="Bargiela R."/>
            <person name="Golyshina O.V."/>
            <person name="Manteca A."/>
            <person name="Ramos J.L."/>
            <person name="Gallego J.R."/>
            <person name="Llorente I."/>
            <person name="Martins Dos Santos V.A."/>
            <person name="Jensen O.N."/>
            <person name="Pelaez A.I."/>
            <person name="Sanchez J."/>
            <person name="Ferrer M."/>
        </authorList>
    </citation>
    <scope>NUCLEOTIDE SEQUENCE</scope>
</reference>
<dbReference type="InterPro" id="IPR050498">
    <property type="entry name" value="Ycf3"/>
</dbReference>
<gene>
    <name evidence="3" type="ORF">B1A_08728</name>
</gene>
<dbReference type="Gene3D" id="1.25.40.10">
    <property type="entry name" value="Tetratricopeptide repeat domain"/>
    <property type="match status" value="1"/>
</dbReference>
<dbReference type="PANTHER" id="PTHR44858">
    <property type="entry name" value="TETRATRICOPEPTIDE REPEAT PROTEIN 6"/>
    <property type="match status" value="1"/>
</dbReference>
<accession>T1AVU8</accession>
<dbReference type="InterPro" id="IPR019734">
    <property type="entry name" value="TPR_rpt"/>
</dbReference>
<dbReference type="AlphaFoldDB" id="T1AVU8"/>
<organism evidence="3">
    <name type="scientific">mine drainage metagenome</name>
    <dbReference type="NCBI Taxonomy" id="410659"/>
    <lineage>
        <taxon>unclassified sequences</taxon>
        <taxon>metagenomes</taxon>
        <taxon>ecological metagenomes</taxon>
    </lineage>
</organism>
<proteinExistence type="predicted"/>
<comment type="caution">
    <text evidence="3">The sequence shown here is derived from an EMBL/GenBank/DDBJ whole genome shotgun (WGS) entry which is preliminary data.</text>
</comment>
<evidence type="ECO:0000313" key="3">
    <source>
        <dbReference type="EMBL" id="EQD64741.1"/>
    </source>
</evidence>
<dbReference type="SUPFAM" id="SSF48452">
    <property type="entry name" value="TPR-like"/>
    <property type="match status" value="1"/>
</dbReference>
<sequence length="288" mass="33030">MLELDKIDDAIKLLQSAADEYENDSDYLIKLAEAYERRNDLKLALKAIIRGLKIEPDNTELIAMKASLLVDLSQEREALVELNRLKKISPELAYAYYIEAEAFSRMEKFQDAKKSISKALELSKNEPNADYFERASDVEAFMENYDSAISNIETAIKLEPENERFKLIKGSILLESGKNEEAKSYALAVSGEEPTNPVLSFMVIDVLSTLEDKENFEKYLKEMKFPDSMVTLSKLYFGMEDEISNENIQETLMNLSKEVKGNEFYEELTQLVYTNLIDKADEEKDLNE</sequence>
<dbReference type="PROSITE" id="PS50005">
    <property type="entry name" value="TPR"/>
    <property type="match status" value="3"/>
</dbReference>
<protein>
    <submittedName>
        <fullName evidence="3">TPR repeat-containing protein</fullName>
    </submittedName>
</protein>